<dbReference type="InterPro" id="IPR054502">
    <property type="entry name" value="bHLH-TF_ACT-like_plant"/>
</dbReference>
<dbReference type="InterPro" id="IPR044278">
    <property type="entry name" value="BHLH95-like"/>
</dbReference>
<protein>
    <submittedName>
        <fullName evidence="4">Transcription factor bhlh95</fullName>
    </submittedName>
</protein>
<comment type="subcellular location">
    <subcellularLocation>
        <location evidence="1">Nucleus</location>
    </subcellularLocation>
</comment>
<evidence type="ECO:0000313" key="4">
    <source>
        <dbReference type="EMBL" id="GFP84585.1"/>
    </source>
</evidence>
<sequence length="138" mass="15500">MTQQKLTIQSREAFLAEQGSTSNPNPLFLGPNNNNNYELIPAIFKTWTSPNVILNVCGRDAQISICSMKKPGLLTKISFVIEKNKLEVVSAHVSSDRYRCMYMIHARANGGSDQFQQAFPVEEMYKQAAAEIMLWVNA</sequence>
<evidence type="ECO:0000313" key="5">
    <source>
        <dbReference type="Proteomes" id="UP000653305"/>
    </source>
</evidence>
<keyword evidence="2" id="KW-0539">Nucleus</keyword>
<feature type="domain" description="Plant bHLH transcription factor ACT-like" evidence="3">
    <location>
        <begin position="56"/>
        <end position="129"/>
    </location>
</feature>
<dbReference type="EMBL" id="BMAC01000089">
    <property type="protein sequence ID" value="GFP84585.1"/>
    <property type="molecule type" value="Genomic_DNA"/>
</dbReference>
<organism evidence="4 5">
    <name type="scientific">Phtheirospermum japonicum</name>
    <dbReference type="NCBI Taxonomy" id="374723"/>
    <lineage>
        <taxon>Eukaryota</taxon>
        <taxon>Viridiplantae</taxon>
        <taxon>Streptophyta</taxon>
        <taxon>Embryophyta</taxon>
        <taxon>Tracheophyta</taxon>
        <taxon>Spermatophyta</taxon>
        <taxon>Magnoliopsida</taxon>
        <taxon>eudicotyledons</taxon>
        <taxon>Gunneridae</taxon>
        <taxon>Pentapetalae</taxon>
        <taxon>asterids</taxon>
        <taxon>lamiids</taxon>
        <taxon>Lamiales</taxon>
        <taxon>Orobanchaceae</taxon>
        <taxon>Orobanchaceae incertae sedis</taxon>
        <taxon>Phtheirospermum</taxon>
    </lineage>
</organism>
<dbReference type="AlphaFoldDB" id="A0A830BL19"/>
<dbReference type="PANTHER" id="PTHR46772:SF8">
    <property type="entry name" value="TRANSCRIPTION FACTOR BHLH95"/>
    <property type="match status" value="1"/>
</dbReference>
<dbReference type="GO" id="GO:0003700">
    <property type="term" value="F:DNA-binding transcription factor activity"/>
    <property type="evidence" value="ECO:0007669"/>
    <property type="project" value="InterPro"/>
</dbReference>
<dbReference type="GO" id="GO:0009960">
    <property type="term" value="P:endosperm development"/>
    <property type="evidence" value="ECO:0007669"/>
    <property type="project" value="InterPro"/>
</dbReference>
<gene>
    <name evidence="4" type="ORF">PHJA_000602400</name>
</gene>
<proteinExistence type="predicted"/>
<name>A0A830BL19_9LAMI</name>
<evidence type="ECO:0000259" key="3">
    <source>
        <dbReference type="Pfam" id="PF22754"/>
    </source>
</evidence>
<evidence type="ECO:0000256" key="1">
    <source>
        <dbReference type="ARBA" id="ARBA00004123"/>
    </source>
</evidence>
<keyword evidence="5" id="KW-1185">Reference proteome</keyword>
<comment type="caution">
    <text evidence="4">The sequence shown here is derived from an EMBL/GenBank/DDBJ whole genome shotgun (WGS) entry which is preliminary data.</text>
</comment>
<dbReference type="Proteomes" id="UP000653305">
    <property type="component" value="Unassembled WGS sequence"/>
</dbReference>
<reference evidence="4" key="1">
    <citation type="submission" date="2020-07" db="EMBL/GenBank/DDBJ databases">
        <title>Ethylene signaling mediates host invasion by parasitic plants.</title>
        <authorList>
            <person name="Yoshida S."/>
        </authorList>
    </citation>
    <scope>NUCLEOTIDE SEQUENCE</scope>
    <source>
        <strain evidence="4">Okayama</strain>
    </source>
</reference>
<accession>A0A830BL19</accession>
<dbReference type="Pfam" id="PF22754">
    <property type="entry name" value="bHLH-TF_ACT-like_plant"/>
    <property type="match status" value="1"/>
</dbReference>
<dbReference type="OrthoDB" id="690068at2759"/>
<evidence type="ECO:0000256" key="2">
    <source>
        <dbReference type="ARBA" id="ARBA00023242"/>
    </source>
</evidence>
<dbReference type="PANTHER" id="PTHR46772">
    <property type="entry name" value="BHLH DOMAIN-CONTAINING PROTEIN"/>
    <property type="match status" value="1"/>
</dbReference>